<dbReference type="GO" id="GO:0005829">
    <property type="term" value="C:cytosol"/>
    <property type="evidence" value="ECO:0007669"/>
    <property type="project" value="TreeGrafter"/>
</dbReference>
<comment type="similarity">
    <text evidence="6">Belongs to the zinc-containing alcohol dehydrogenase family.</text>
</comment>
<keyword evidence="4" id="KW-0560">Oxidoreductase</keyword>
<dbReference type="SUPFAM" id="SSF51735">
    <property type="entry name" value="NAD(P)-binding Rossmann-fold domains"/>
    <property type="match status" value="1"/>
</dbReference>
<dbReference type="PANTHER" id="PTHR43880:SF12">
    <property type="entry name" value="ALCOHOL DEHYDROGENASE CLASS-3"/>
    <property type="match status" value="1"/>
</dbReference>
<feature type="domain" description="Enoyl reductase (ER)" evidence="8">
    <location>
        <begin position="18"/>
        <end position="373"/>
    </location>
</feature>
<dbReference type="Pfam" id="PF00107">
    <property type="entry name" value="ADH_zinc_N"/>
    <property type="match status" value="1"/>
</dbReference>
<organism evidence="9 10">
    <name type="scientific">Salinisphaera japonica YTM-1</name>
    <dbReference type="NCBI Taxonomy" id="1209778"/>
    <lineage>
        <taxon>Bacteria</taxon>
        <taxon>Pseudomonadati</taxon>
        <taxon>Pseudomonadota</taxon>
        <taxon>Gammaproteobacteria</taxon>
        <taxon>Salinisphaerales</taxon>
        <taxon>Salinisphaeraceae</taxon>
        <taxon>Salinisphaera</taxon>
    </lineage>
</organism>
<comment type="caution">
    <text evidence="9">The sequence shown here is derived from an EMBL/GenBank/DDBJ whole genome shotgun (WGS) entry which is preliminary data.</text>
</comment>
<keyword evidence="5" id="KW-0520">NAD</keyword>
<evidence type="ECO:0000256" key="1">
    <source>
        <dbReference type="ARBA" id="ARBA00001947"/>
    </source>
</evidence>
<evidence type="ECO:0000256" key="2">
    <source>
        <dbReference type="ARBA" id="ARBA00022723"/>
    </source>
</evidence>
<keyword evidence="7" id="KW-0472">Membrane</keyword>
<dbReference type="InterPro" id="IPR002328">
    <property type="entry name" value="ADH_Zn_CS"/>
</dbReference>
<dbReference type="RefSeq" id="WP_123656937.1">
    <property type="nucleotide sequence ID" value="NZ_AYKG01000003.1"/>
</dbReference>
<dbReference type="Gene3D" id="3.40.50.720">
    <property type="entry name" value="NAD(P)-binding Rossmann-like Domain"/>
    <property type="match status" value="1"/>
</dbReference>
<dbReference type="SMART" id="SM00829">
    <property type="entry name" value="PKS_ER"/>
    <property type="match status" value="1"/>
</dbReference>
<name>A0A423Q1B9_9GAMM</name>
<accession>A0A423Q1B9</accession>
<dbReference type="InterPro" id="IPR036291">
    <property type="entry name" value="NAD(P)-bd_dom_sf"/>
</dbReference>
<dbReference type="PROSITE" id="PS00059">
    <property type="entry name" value="ADH_ZINC"/>
    <property type="match status" value="1"/>
</dbReference>
<dbReference type="InterPro" id="IPR011032">
    <property type="entry name" value="GroES-like_sf"/>
</dbReference>
<evidence type="ECO:0000313" key="10">
    <source>
        <dbReference type="Proteomes" id="UP000285310"/>
    </source>
</evidence>
<dbReference type="CDD" id="cd08281">
    <property type="entry name" value="liver_ADH_like1"/>
    <property type="match status" value="1"/>
</dbReference>
<evidence type="ECO:0000256" key="6">
    <source>
        <dbReference type="RuleBase" id="RU361277"/>
    </source>
</evidence>
<keyword evidence="7" id="KW-1133">Transmembrane helix</keyword>
<evidence type="ECO:0000256" key="5">
    <source>
        <dbReference type="ARBA" id="ARBA00023027"/>
    </source>
</evidence>
<keyword evidence="10" id="KW-1185">Reference proteome</keyword>
<reference evidence="9 10" key="1">
    <citation type="submission" date="2013-10" db="EMBL/GenBank/DDBJ databases">
        <title>Salinisphaera japonica YTM-1 Genome Sequencing.</title>
        <authorList>
            <person name="Lai Q."/>
            <person name="Li C."/>
            <person name="Shao Z."/>
        </authorList>
    </citation>
    <scope>NUCLEOTIDE SEQUENCE [LARGE SCALE GENOMIC DNA]</scope>
    <source>
        <strain evidence="9 10">YTM-1</strain>
    </source>
</reference>
<dbReference type="GO" id="GO:0051903">
    <property type="term" value="F:S-(hydroxymethyl)glutathione dehydrogenase [NAD(P)+] activity"/>
    <property type="evidence" value="ECO:0007669"/>
    <property type="project" value="TreeGrafter"/>
</dbReference>
<proteinExistence type="inferred from homology"/>
<dbReference type="EMBL" id="AYKG01000003">
    <property type="protein sequence ID" value="ROO31909.1"/>
    <property type="molecule type" value="Genomic_DNA"/>
</dbReference>
<dbReference type="Pfam" id="PF08240">
    <property type="entry name" value="ADH_N"/>
    <property type="match status" value="1"/>
</dbReference>
<evidence type="ECO:0000256" key="3">
    <source>
        <dbReference type="ARBA" id="ARBA00022833"/>
    </source>
</evidence>
<evidence type="ECO:0000313" key="9">
    <source>
        <dbReference type="EMBL" id="ROO31909.1"/>
    </source>
</evidence>
<keyword evidence="3 6" id="KW-0862">Zinc</keyword>
<evidence type="ECO:0000259" key="8">
    <source>
        <dbReference type="SMART" id="SM00829"/>
    </source>
</evidence>
<dbReference type="InterPro" id="IPR020843">
    <property type="entry name" value="ER"/>
</dbReference>
<evidence type="ECO:0000256" key="7">
    <source>
        <dbReference type="SAM" id="Phobius"/>
    </source>
</evidence>
<dbReference type="Proteomes" id="UP000285310">
    <property type="component" value="Unassembled WGS sequence"/>
</dbReference>
<protein>
    <submittedName>
        <fullName evidence="9">Alcohol dehydrogenase</fullName>
    </submittedName>
</protein>
<dbReference type="FunFam" id="3.40.50.720:FF:000003">
    <property type="entry name" value="S-(hydroxymethyl)glutathione dehydrogenase"/>
    <property type="match status" value="1"/>
</dbReference>
<keyword evidence="2 6" id="KW-0479">Metal-binding</keyword>
<sequence>MQTRAAVLRTAEAERPYDQSRPLAIETFELAEPRPGEVLLKIRAAGLCHSDLSSINGNRPRPTPMVLGHEAAGEIIAVGDGVSNFAVGDHVVCSFVPSCGHCDYCADGRAALCTPGAAANNAGTLLGGDFRLSQNGDDIYHHLGVSGFAEHAVVATESLVKIDPELPFEVAAVFGCAVLTGVGALLKTARMTLGQSVLVVGLGGVGLSAVLGAIAGGAAQVIAADIDDEKLAKARELGATATINTRDDDALEQVQQLSGGGVDLAAEFAGVAAALEFAFEATGKGGTTVTAGLQHPDARMALPALKLVAQERSLLGSYLGGHVPKLDIPEYIALYQAGRLPVDKLLTHRLTLDEINTGFERLAAGEAIRQVIVFD</sequence>
<keyword evidence="7" id="KW-0812">Transmembrane</keyword>
<dbReference type="GO" id="GO:0046294">
    <property type="term" value="P:formaldehyde catabolic process"/>
    <property type="evidence" value="ECO:0007669"/>
    <property type="project" value="TreeGrafter"/>
</dbReference>
<feature type="transmembrane region" description="Helical" evidence="7">
    <location>
        <begin position="198"/>
        <end position="223"/>
    </location>
</feature>
<dbReference type="InParanoid" id="A0A423Q1B9"/>
<dbReference type="InterPro" id="IPR013154">
    <property type="entry name" value="ADH-like_N"/>
</dbReference>
<dbReference type="AlphaFoldDB" id="A0A423Q1B9"/>
<dbReference type="Gene3D" id="3.90.180.10">
    <property type="entry name" value="Medium-chain alcohol dehydrogenases, catalytic domain"/>
    <property type="match status" value="1"/>
</dbReference>
<comment type="cofactor">
    <cofactor evidence="1 6">
        <name>Zn(2+)</name>
        <dbReference type="ChEBI" id="CHEBI:29105"/>
    </cofactor>
</comment>
<dbReference type="PANTHER" id="PTHR43880">
    <property type="entry name" value="ALCOHOL DEHYDROGENASE"/>
    <property type="match status" value="1"/>
</dbReference>
<gene>
    <name evidence="9" type="ORF">SAJA_01780</name>
</gene>
<dbReference type="GO" id="GO:0008270">
    <property type="term" value="F:zinc ion binding"/>
    <property type="evidence" value="ECO:0007669"/>
    <property type="project" value="InterPro"/>
</dbReference>
<dbReference type="InterPro" id="IPR013149">
    <property type="entry name" value="ADH-like_C"/>
</dbReference>
<evidence type="ECO:0000256" key="4">
    <source>
        <dbReference type="ARBA" id="ARBA00023002"/>
    </source>
</evidence>
<dbReference type="OrthoDB" id="9770544at2"/>
<dbReference type="SUPFAM" id="SSF50129">
    <property type="entry name" value="GroES-like"/>
    <property type="match status" value="2"/>
</dbReference>